<dbReference type="PANTHER" id="PTHR36181">
    <property type="entry name" value="INTRON-ENCODED ENDONUCLEASE AI3-RELATED"/>
    <property type="match status" value="1"/>
</dbReference>
<dbReference type="GO" id="GO:0004519">
    <property type="term" value="F:endonuclease activity"/>
    <property type="evidence" value="ECO:0007669"/>
    <property type="project" value="UniProtKB-KW"/>
</dbReference>
<dbReference type="InterPro" id="IPR051289">
    <property type="entry name" value="LAGLIDADG_Endonuclease"/>
</dbReference>
<dbReference type="PANTHER" id="PTHR36181:SF2">
    <property type="entry name" value="INTRON-ENCODED ENDONUCLEASE AI3-RELATED"/>
    <property type="match status" value="1"/>
</dbReference>
<gene>
    <name evidence="1" type="primary">HEG</name>
</gene>
<dbReference type="SUPFAM" id="SSF55608">
    <property type="entry name" value="Homing endonucleases"/>
    <property type="match status" value="2"/>
</dbReference>
<sequence>MRDAPTLQNLKDFQWLFGLIEAESSFYVFKRKLYGKERFYVTFSIPQPLNKTQLLHHLKRLFECGHIKTTSVMEDSRSKLWSPSVVFRSELIESSISTYNITNRTSLWTKDFLGSGRDLFVGLTEGGGTFIISLKSCAAPPKWNSQLILSFVLARTTLFQQLSGRFALIFNMKGSTYIWETSNKALVSLLHSLRTKKKVEFIKWCAPLSGSRTLGTKV</sequence>
<dbReference type="EMBL" id="MT318859">
    <property type="protein sequence ID" value="QJS34688.1"/>
    <property type="molecule type" value="Genomic_DNA"/>
</dbReference>
<protein>
    <submittedName>
        <fullName evidence="1">Homing endonuclease</fullName>
    </submittedName>
</protein>
<reference evidence="1" key="1">
    <citation type="submission" date="2020-04" db="EMBL/GenBank/DDBJ databases">
        <title>Phylogenetics and mitogenome organisation in black corals (Anthozoa: Hexacorallia: Antipatharia): An order-wide survey inferred from complete mitochondrial genomes.</title>
        <authorList>
            <person name="Barrett N.J."/>
            <person name="Hogan R."/>
            <person name="Allcock L."/>
            <person name="Molodtsova T.N."/>
            <person name="Hopkins K.P."/>
            <person name="Wheeler A.J."/>
            <person name="Yesson C."/>
        </authorList>
    </citation>
    <scope>NUCLEOTIDE SEQUENCE</scope>
</reference>
<keyword evidence="1" id="KW-0378">Hydrolase</keyword>
<accession>A0A6M4RGY3</accession>
<proteinExistence type="predicted"/>
<keyword evidence="1" id="KW-0540">Nuclease</keyword>
<dbReference type="AlphaFoldDB" id="A0A6M4RGY3"/>
<organism evidence="1">
    <name type="scientific">Tylopathes sp. n. NB-2020</name>
    <dbReference type="NCBI Taxonomy" id="2733780"/>
    <lineage>
        <taxon>Eukaryota</taxon>
        <taxon>Metazoa</taxon>
        <taxon>Cnidaria</taxon>
        <taxon>Anthozoa</taxon>
        <taxon>Hexacorallia</taxon>
        <taxon>Antipatharia</taxon>
        <taxon>Antipathidae</taxon>
        <taxon>Tylopathes</taxon>
    </lineage>
</organism>
<keyword evidence="1" id="KW-0255">Endonuclease</keyword>
<name>A0A6M4RGY3_9CNID</name>
<keyword evidence="1" id="KW-0496">Mitochondrion</keyword>
<dbReference type="InterPro" id="IPR027434">
    <property type="entry name" value="Homing_endonucl"/>
</dbReference>
<geneLocation type="mitochondrion" evidence="1"/>
<evidence type="ECO:0000313" key="1">
    <source>
        <dbReference type="EMBL" id="QJS34688.1"/>
    </source>
</evidence>
<dbReference type="Gene3D" id="3.10.28.10">
    <property type="entry name" value="Homing endonucleases"/>
    <property type="match status" value="1"/>
</dbReference>